<organism evidence="14 15">
    <name type="scientific">Dethiosulfovibrio marinus</name>
    <dbReference type="NCBI Taxonomy" id="133532"/>
    <lineage>
        <taxon>Bacteria</taxon>
        <taxon>Thermotogati</taxon>
        <taxon>Synergistota</taxon>
        <taxon>Synergistia</taxon>
        <taxon>Synergistales</taxon>
        <taxon>Dethiosulfovibrionaceae</taxon>
        <taxon>Dethiosulfovibrio</taxon>
    </lineage>
</organism>
<evidence type="ECO:0000313" key="14">
    <source>
        <dbReference type="EMBL" id="MCF4141355.1"/>
    </source>
</evidence>
<dbReference type="InterPro" id="IPR050105">
    <property type="entry name" value="MoCo_biosynth_MoaA/MoaC"/>
</dbReference>
<dbReference type="InterPro" id="IPR013483">
    <property type="entry name" value="MoaA"/>
</dbReference>
<dbReference type="SFLD" id="SFLDG01386">
    <property type="entry name" value="main_SPASM_domain-containing"/>
    <property type="match status" value="1"/>
</dbReference>
<evidence type="ECO:0000256" key="4">
    <source>
        <dbReference type="ARBA" id="ARBA00022691"/>
    </source>
</evidence>
<keyword evidence="4" id="KW-0949">S-adenosyl-L-methionine</keyword>
<evidence type="ECO:0000256" key="11">
    <source>
        <dbReference type="ARBA" id="ARBA00023239"/>
    </source>
</evidence>
<dbReference type="NCBIfam" id="TIGR02666">
    <property type="entry name" value="moaA"/>
    <property type="match status" value="1"/>
</dbReference>
<keyword evidence="9" id="KW-0342">GTP-binding</keyword>
<dbReference type="Gene3D" id="3.20.20.70">
    <property type="entry name" value="Aldolase class I"/>
    <property type="match status" value="1"/>
</dbReference>
<keyword evidence="8" id="KW-0411">Iron-sulfur</keyword>
<name>A0ABS9EJH7_9BACT</name>
<gene>
    <name evidence="14" type="primary">moaA</name>
    <name evidence="14" type="ORF">L2W38_00790</name>
</gene>
<dbReference type="EC" id="4.1.99.22" evidence="2"/>
<evidence type="ECO:0000259" key="13">
    <source>
        <dbReference type="PROSITE" id="PS51918"/>
    </source>
</evidence>
<dbReference type="RefSeq" id="WP_236097697.1">
    <property type="nucleotide sequence ID" value="NZ_JAKGUD010000001.1"/>
</dbReference>
<dbReference type="GO" id="GO:0061798">
    <property type="term" value="F:GTP 3',8'-cyclase activity"/>
    <property type="evidence" value="ECO:0007669"/>
    <property type="project" value="UniProtKB-EC"/>
</dbReference>
<dbReference type="PROSITE" id="PS01305">
    <property type="entry name" value="MOAA_NIFB_PQQE"/>
    <property type="match status" value="1"/>
</dbReference>
<dbReference type="Pfam" id="PF06463">
    <property type="entry name" value="Mob_synth_C"/>
    <property type="match status" value="1"/>
</dbReference>
<comment type="catalytic activity">
    <reaction evidence="12">
        <text>GTP + AH2 + S-adenosyl-L-methionine = (8S)-3',8-cyclo-7,8-dihydroguanosine 5'-triphosphate + 5'-deoxyadenosine + L-methionine + A + H(+)</text>
        <dbReference type="Rhea" id="RHEA:49576"/>
        <dbReference type="ChEBI" id="CHEBI:13193"/>
        <dbReference type="ChEBI" id="CHEBI:15378"/>
        <dbReference type="ChEBI" id="CHEBI:17319"/>
        <dbReference type="ChEBI" id="CHEBI:17499"/>
        <dbReference type="ChEBI" id="CHEBI:37565"/>
        <dbReference type="ChEBI" id="CHEBI:57844"/>
        <dbReference type="ChEBI" id="CHEBI:59789"/>
        <dbReference type="ChEBI" id="CHEBI:131766"/>
        <dbReference type="EC" id="4.1.99.22"/>
    </reaction>
</comment>
<dbReference type="SMART" id="SM00729">
    <property type="entry name" value="Elp3"/>
    <property type="match status" value="1"/>
</dbReference>
<dbReference type="EMBL" id="JAKGUD010000001">
    <property type="protein sequence ID" value="MCF4141355.1"/>
    <property type="molecule type" value="Genomic_DNA"/>
</dbReference>
<evidence type="ECO:0000256" key="6">
    <source>
        <dbReference type="ARBA" id="ARBA00022741"/>
    </source>
</evidence>
<dbReference type="PANTHER" id="PTHR22960:SF0">
    <property type="entry name" value="MOLYBDENUM COFACTOR BIOSYNTHESIS PROTEIN 1"/>
    <property type="match status" value="1"/>
</dbReference>
<evidence type="ECO:0000256" key="12">
    <source>
        <dbReference type="ARBA" id="ARBA00048697"/>
    </source>
</evidence>
<dbReference type="InterPro" id="IPR010505">
    <property type="entry name" value="MoaA_twitch"/>
</dbReference>
<reference evidence="14 15" key="1">
    <citation type="submission" date="2022-01" db="EMBL/GenBank/DDBJ databases">
        <title>Dethiosulfovibrio faecalis sp. nov., a novel proteolytic, non-sulfur-reducing bacterium isolated from a marine aquaculture solid waste bioreactor.</title>
        <authorList>
            <person name="Grabowski S."/>
            <person name="Apolinario E."/>
            <person name="Schneider N."/>
            <person name="Marshall C.W."/>
            <person name="Sowers K.R."/>
        </authorList>
    </citation>
    <scope>NUCLEOTIDE SEQUENCE [LARGE SCALE GENOMIC DNA]</scope>
    <source>
        <strain evidence="14 15">DSM 12537</strain>
    </source>
</reference>
<dbReference type="SFLD" id="SFLDG01067">
    <property type="entry name" value="SPASM/twitch_domain_containing"/>
    <property type="match status" value="1"/>
</dbReference>
<evidence type="ECO:0000256" key="3">
    <source>
        <dbReference type="ARBA" id="ARBA00022485"/>
    </source>
</evidence>
<evidence type="ECO:0000313" key="15">
    <source>
        <dbReference type="Proteomes" id="UP001200430"/>
    </source>
</evidence>
<keyword evidence="11 14" id="KW-0456">Lyase</keyword>
<dbReference type="SFLD" id="SFLDG01383">
    <property type="entry name" value="cyclic_pyranopterin_phosphate"/>
    <property type="match status" value="1"/>
</dbReference>
<evidence type="ECO:0000256" key="7">
    <source>
        <dbReference type="ARBA" id="ARBA00023004"/>
    </source>
</evidence>
<evidence type="ECO:0000256" key="9">
    <source>
        <dbReference type="ARBA" id="ARBA00023134"/>
    </source>
</evidence>
<dbReference type="SFLD" id="SFLDS00029">
    <property type="entry name" value="Radical_SAM"/>
    <property type="match status" value="1"/>
</dbReference>
<comment type="cofactor">
    <cofactor evidence="1">
        <name>[4Fe-4S] cluster</name>
        <dbReference type="ChEBI" id="CHEBI:49883"/>
    </cofactor>
</comment>
<dbReference type="PANTHER" id="PTHR22960">
    <property type="entry name" value="MOLYBDOPTERIN COFACTOR SYNTHESIS PROTEIN A"/>
    <property type="match status" value="1"/>
</dbReference>
<keyword evidence="15" id="KW-1185">Reference proteome</keyword>
<proteinExistence type="predicted"/>
<dbReference type="InterPro" id="IPR007197">
    <property type="entry name" value="rSAM"/>
</dbReference>
<evidence type="ECO:0000256" key="2">
    <source>
        <dbReference type="ARBA" id="ARBA00012167"/>
    </source>
</evidence>
<evidence type="ECO:0000256" key="5">
    <source>
        <dbReference type="ARBA" id="ARBA00022723"/>
    </source>
</evidence>
<dbReference type="PROSITE" id="PS51918">
    <property type="entry name" value="RADICAL_SAM"/>
    <property type="match status" value="1"/>
</dbReference>
<dbReference type="Proteomes" id="UP001200430">
    <property type="component" value="Unassembled WGS sequence"/>
</dbReference>
<accession>A0ABS9EJH7</accession>
<feature type="domain" description="Radical SAM core" evidence="13">
    <location>
        <begin position="8"/>
        <end position="233"/>
    </location>
</feature>
<dbReference type="InterPro" id="IPR058240">
    <property type="entry name" value="rSAM_sf"/>
</dbReference>
<keyword evidence="5" id="KW-0479">Metal-binding</keyword>
<dbReference type="InterPro" id="IPR013785">
    <property type="entry name" value="Aldolase_TIM"/>
</dbReference>
<keyword evidence="6" id="KW-0547">Nucleotide-binding</keyword>
<dbReference type="CDD" id="cd01335">
    <property type="entry name" value="Radical_SAM"/>
    <property type="match status" value="1"/>
</dbReference>
<dbReference type="SUPFAM" id="SSF102114">
    <property type="entry name" value="Radical SAM enzymes"/>
    <property type="match status" value="1"/>
</dbReference>
<dbReference type="Pfam" id="PF04055">
    <property type="entry name" value="Radical_SAM"/>
    <property type="match status" value="1"/>
</dbReference>
<dbReference type="InterPro" id="IPR006638">
    <property type="entry name" value="Elp3/MiaA/NifB-like_rSAM"/>
</dbReference>
<keyword evidence="7" id="KW-0408">Iron</keyword>
<dbReference type="InterPro" id="IPR040064">
    <property type="entry name" value="MoaA-like"/>
</dbReference>
<protein>
    <recommendedName>
        <fullName evidence="2">GTP 3',8-cyclase</fullName>
        <ecNumber evidence="2">4.1.99.22</ecNumber>
    </recommendedName>
</protein>
<dbReference type="CDD" id="cd21117">
    <property type="entry name" value="Twitch_MoaA"/>
    <property type="match status" value="1"/>
</dbReference>
<evidence type="ECO:0000256" key="8">
    <source>
        <dbReference type="ARBA" id="ARBA00023014"/>
    </source>
</evidence>
<keyword evidence="10" id="KW-0501">Molybdenum cofactor biosynthesis</keyword>
<evidence type="ECO:0000256" key="10">
    <source>
        <dbReference type="ARBA" id="ARBA00023150"/>
    </source>
</evidence>
<evidence type="ECO:0000256" key="1">
    <source>
        <dbReference type="ARBA" id="ARBA00001966"/>
    </source>
</evidence>
<keyword evidence="3" id="KW-0004">4Fe-4S</keyword>
<sequence length="325" mass="36324">MERGIESSFGRYLNYVRISVTDRCNFRCRYCMPSGGVPILSHEEIMSYEDILFLAKTLSSMGVKRLRFTGGEPFVRKDFVPFLERLRSELPDFAVAVTTNGSLVKPWAKRLGDLGLDGISVSLDSLKPDRFRNITRLGDLGSVIEGIDALVDSSNAVKLNTVMMKGFNDDELPDLLDFAREKGVLLRLIEFMPLDSEVWLENAFVSVDDMIDGLPDGELWIPERPSDSLTSGPSVYYRNRTTGQRLGLIAAVSHHFCDRCNRLRITSDGEVRPCLFDVRGRSVMSALRDRCSEALVETIAAAALDKPECWTKVARGESHMSRIGG</sequence>
<comment type="caution">
    <text evidence="14">The sequence shown here is derived from an EMBL/GenBank/DDBJ whole genome shotgun (WGS) entry which is preliminary data.</text>
</comment>
<dbReference type="InterPro" id="IPR000385">
    <property type="entry name" value="MoaA_NifB_PqqE_Fe-S-bd_CS"/>
</dbReference>